<dbReference type="AlphaFoldDB" id="A0A136PT43"/>
<organism evidence="7 8">
    <name type="scientific">Micromonospora rosaria</name>
    <dbReference type="NCBI Taxonomy" id="47874"/>
    <lineage>
        <taxon>Bacteria</taxon>
        <taxon>Bacillati</taxon>
        <taxon>Actinomycetota</taxon>
        <taxon>Actinomycetes</taxon>
        <taxon>Micromonosporales</taxon>
        <taxon>Micromonosporaceae</taxon>
        <taxon>Micromonospora</taxon>
    </lineage>
</organism>
<comment type="caution">
    <text evidence="7">The sequence shown here is derived from an EMBL/GenBank/DDBJ whole genome shotgun (WGS) entry which is preliminary data.</text>
</comment>
<keyword evidence="2" id="KW-0812">Transmembrane</keyword>
<evidence type="ECO:0000256" key="5">
    <source>
        <dbReference type="SAM" id="MobiDB-lite"/>
    </source>
</evidence>
<evidence type="ECO:0000256" key="2">
    <source>
        <dbReference type="ARBA" id="ARBA00022692"/>
    </source>
</evidence>
<dbReference type="GO" id="GO:0003824">
    <property type="term" value="F:catalytic activity"/>
    <property type="evidence" value="ECO:0007669"/>
    <property type="project" value="UniProtKB-ARBA"/>
</dbReference>
<sequence length="649" mass="71063">MPSRRHTGSSDSPTTRPAAPAPDRQEAPTMTRPAWRDRLRPPATYDRSAVLTWTERISSVTHLFASLEYLTRRRDRQRGGANNWAVNRRTFHAQVPRITRALDLVADDRVATALHVSRAVSAAALWLPLSPRQRVAANAVLTGSQAALHAQHLYGSDGADQVSFLVQALTTLGRIGQRRPAVVDACLWFVALQSVLSYTVSGWAKLPSDTWRSGRALPGITRTLTYGDPQVWRLMQRYPRLTRLTAHGVLAMECAFPLAYAARGRPAPYLLAAAGAFHLVNARVMGLGRFFWAFTSTYPAVVYTTRPRARTAGRDGVRRDDTLPAAVAAAGLALFAAGQAARIRRRRLIERGRGDERTLTTTAGNVLSYRYAGGGDDRTGPVVLLESGLAATAEHWERIAAPLGERFTTVTYQRAGYGASRYTGGRGFRFETMVDDLVDLARHVSGDRPVVLVGHSLGGYLALLAAERLGPRVRGVALVDSSHPAELRRSLRQAEGGRALTSTLAIMPGSLRAGFGSLLPRAGWVDRMPEPVRRLALAQYRDPELWAAARREWSVVRDRFEDESVGLPRIDVPLVVVTAGRTARTDAVQADLHDEFAAAAPRAERYVVEDADHDEILTAADRAEEVVKILTAFVDDVTDPAAGHPEEER</sequence>
<accession>A0A136PT43</accession>
<reference evidence="7 8" key="1">
    <citation type="submission" date="2016-01" db="EMBL/GenBank/DDBJ databases">
        <title>Whole genome sequence and analysis of Micromonospora rosaria DSM 803, which can produce antibacterial substance rosamicin.</title>
        <authorList>
            <person name="Yang H."/>
            <person name="He X."/>
            <person name="Zhu D."/>
        </authorList>
    </citation>
    <scope>NUCLEOTIDE SEQUENCE [LARGE SCALE GENOMIC DNA]</scope>
    <source>
        <strain evidence="7 8">DSM 803</strain>
    </source>
</reference>
<dbReference type="SMART" id="SM00752">
    <property type="entry name" value="HTTM"/>
    <property type="match status" value="1"/>
</dbReference>
<evidence type="ECO:0000259" key="6">
    <source>
        <dbReference type="SMART" id="SM00752"/>
    </source>
</evidence>
<gene>
    <name evidence="7" type="ORF">AWW66_14350</name>
</gene>
<dbReference type="EMBL" id="LRQV01000044">
    <property type="protein sequence ID" value="KXK61316.1"/>
    <property type="molecule type" value="Genomic_DNA"/>
</dbReference>
<dbReference type="Proteomes" id="UP000070620">
    <property type="component" value="Unassembled WGS sequence"/>
</dbReference>
<keyword evidence="3" id="KW-1133">Transmembrane helix</keyword>
<dbReference type="PANTHER" id="PTHR43798">
    <property type="entry name" value="MONOACYLGLYCEROL LIPASE"/>
    <property type="match status" value="1"/>
</dbReference>
<dbReference type="PANTHER" id="PTHR43798:SF33">
    <property type="entry name" value="HYDROLASE, PUTATIVE (AFU_ORTHOLOGUE AFUA_2G14860)-RELATED"/>
    <property type="match status" value="1"/>
</dbReference>
<evidence type="ECO:0000256" key="4">
    <source>
        <dbReference type="ARBA" id="ARBA00023136"/>
    </source>
</evidence>
<dbReference type="InterPro" id="IPR050266">
    <property type="entry name" value="AB_hydrolase_sf"/>
</dbReference>
<protein>
    <recommendedName>
        <fullName evidence="6">HTTM-like domain-containing protein</fullName>
    </recommendedName>
</protein>
<keyword evidence="8" id="KW-1185">Reference proteome</keyword>
<evidence type="ECO:0000256" key="3">
    <source>
        <dbReference type="ARBA" id="ARBA00022989"/>
    </source>
</evidence>
<comment type="subcellular location">
    <subcellularLocation>
        <location evidence="1">Endomembrane system</location>
        <topology evidence="1">Multi-pass membrane protein</topology>
    </subcellularLocation>
</comment>
<dbReference type="InterPro" id="IPR011020">
    <property type="entry name" value="HTTM-like"/>
</dbReference>
<dbReference type="GO" id="GO:0012505">
    <property type="term" value="C:endomembrane system"/>
    <property type="evidence" value="ECO:0007669"/>
    <property type="project" value="UniProtKB-SubCell"/>
</dbReference>
<feature type="domain" description="HTTM-like" evidence="6">
    <location>
        <begin position="40"/>
        <end position="306"/>
    </location>
</feature>
<dbReference type="InterPro" id="IPR000073">
    <property type="entry name" value="AB_hydrolase_1"/>
</dbReference>
<evidence type="ECO:0000313" key="7">
    <source>
        <dbReference type="EMBL" id="KXK61316.1"/>
    </source>
</evidence>
<evidence type="ECO:0000313" key="8">
    <source>
        <dbReference type="Proteomes" id="UP000070620"/>
    </source>
</evidence>
<evidence type="ECO:0000256" key="1">
    <source>
        <dbReference type="ARBA" id="ARBA00004127"/>
    </source>
</evidence>
<dbReference type="InterPro" id="IPR029058">
    <property type="entry name" value="AB_hydrolase_fold"/>
</dbReference>
<name>A0A136PT43_9ACTN</name>
<feature type="region of interest" description="Disordered" evidence="5">
    <location>
        <begin position="1"/>
        <end position="39"/>
    </location>
</feature>
<proteinExistence type="predicted"/>
<dbReference type="Gene3D" id="3.40.50.1820">
    <property type="entry name" value="alpha/beta hydrolase"/>
    <property type="match status" value="1"/>
</dbReference>
<dbReference type="Pfam" id="PF12697">
    <property type="entry name" value="Abhydrolase_6"/>
    <property type="match status" value="1"/>
</dbReference>
<dbReference type="GO" id="GO:0016020">
    <property type="term" value="C:membrane"/>
    <property type="evidence" value="ECO:0007669"/>
    <property type="project" value="TreeGrafter"/>
</dbReference>
<keyword evidence="4" id="KW-0472">Membrane</keyword>
<dbReference type="SUPFAM" id="SSF53474">
    <property type="entry name" value="alpha/beta-Hydrolases"/>
    <property type="match status" value="1"/>
</dbReference>
<feature type="compositionally biased region" description="Low complexity" evidence="5">
    <location>
        <begin position="9"/>
        <end position="22"/>
    </location>
</feature>